<proteinExistence type="predicted"/>
<sequence>MEGDFRRDSRRKNMVEVGGCLEGWVGVCGLEGWGWGVRFGGMGWVWKIDGVGGGDLGKSEKEEERGKISGEILAGKYGGDFEKMKPTSSNSMASFAAFSTCFPAFP</sequence>
<dbReference type="Proteomes" id="UP000634136">
    <property type="component" value="Unassembled WGS sequence"/>
</dbReference>
<evidence type="ECO:0000313" key="1">
    <source>
        <dbReference type="EMBL" id="KAF7832929.1"/>
    </source>
</evidence>
<accession>A0A834WV30</accession>
<reference evidence="1" key="1">
    <citation type="submission" date="2020-09" db="EMBL/GenBank/DDBJ databases">
        <title>Genome-Enabled Discovery of Anthraquinone Biosynthesis in Senna tora.</title>
        <authorList>
            <person name="Kang S.-H."/>
            <person name="Pandey R.P."/>
            <person name="Lee C.-M."/>
            <person name="Sim J.-S."/>
            <person name="Jeong J.-T."/>
            <person name="Choi B.-S."/>
            <person name="Jung M."/>
            <person name="Ginzburg D."/>
            <person name="Zhao K."/>
            <person name="Won S.Y."/>
            <person name="Oh T.-J."/>
            <person name="Yu Y."/>
            <person name="Kim N.-H."/>
            <person name="Lee O.R."/>
            <person name="Lee T.-H."/>
            <person name="Bashyal P."/>
            <person name="Kim T.-S."/>
            <person name="Lee W.-H."/>
            <person name="Kawkins C."/>
            <person name="Kim C.-K."/>
            <person name="Kim J.S."/>
            <person name="Ahn B.O."/>
            <person name="Rhee S.Y."/>
            <person name="Sohng J.K."/>
        </authorList>
    </citation>
    <scope>NUCLEOTIDE SEQUENCE</scope>
    <source>
        <tissue evidence="1">Leaf</tissue>
    </source>
</reference>
<organism evidence="1 2">
    <name type="scientific">Senna tora</name>
    <dbReference type="NCBI Taxonomy" id="362788"/>
    <lineage>
        <taxon>Eukaryota</taxon>
        <taxon>Viridiplantae</taxon>
        <taxon>Streptophyta</taxon>
        <taxon>Embryophyta</taxon>
        <taxon>Tracheophyta</taxon>
        <taxon>Spermatophyta</taxon>
        <taxon>Magnoliopsida</taxon>
        <taxon>eudicotyledons</taxon>
        <taxon>Gunneridae</taxon>
        <taxon>Pentapetalae</taxon>
        <taxon>rosids</taxon>
        <taxon>fabids</taxon>
        <taxon>Fabales</taxon>
        <taxon>Fabaceae</taxon>
        <taxon>Caesalpinioideae</taxon>
        <taxon>Cassia clade</taxon>
        <taxon>Senna</taxon>
    </lineage>
</organism>
<dbReference type="EMBL" id="JAAIUW010000005">
    <property type="protein sequence ID" value="KAF7832929.1"/>
    <property type="molecule type" value="Genomic_DNA"/>
</dbReference>
<dbReference type="AlphaFoldDB" id="A0A834WV30"/>
<protein>
    <submittedName>
        <fullName evidence="1">Uncharacterized protein</fullName>
    </submittedName>
</protein>
<comment type="caution">
    <text evidence="1">The sequence shown here is derived from an EMBL/GenBank/DDBJ whole genome shotgun (WGS) entry which is preliminary data.</text>
</comment>
<name>A0A834WV30_9FABA</name>
<gene>
    <name evidence="1" type="ORF">G2W53_015262</name>
</gene>
<keyword evidence="2" id="KW-1185">Reference proteome</keyword>
<evidence type="ECO:0000313" key="2">
    <source>
        <dbReference type="Proteomes" id="UP000634136"/>
    </source>
</evidence>